<dbReference type="STRING" id="44941.A0A397V200"/>
<keyword evidence="4" id="KW-1185">Reference proteome</keyword>
<dbReference type="Gene3D" id="3.90.70.10">
    <property type="entry name" value="Cysteine proteinases"/>
    <property type="match status" value="1"/>
</dbReference>
<name>A0A397V200_9GLOM</name>
<dbReference type="Proteomes" id="UP000266673">
    <property type="component" value="Unassembled WGS sequence"/>
</dbReference>
<dbReference type="GO" id="GO:0004843">
    <property type="term" value="F:cysteine-type deubiquitinase activity"/>
    <property type="evidence" value="ECO:0007669"/>
    <property type="project" value="InterPro"/>
</dbReference>
<dbReference type="Pfam" id="PF00443">
    <property type="entry name" value="UCH"/>
    <property type="match status" value="1"/>
</dbReference>
<dbReference type="OrthoDB" id="292964at2759"/>
<dbReference type="InterPro" id="IPR001394">
    <property type="entry name" value="Peptidase_C19_UCH"/>
</dbReference>
<dbReference type="SUPFAM" id="SSF54001">
    <property type="entry name" value="Cysteine proteinases"/>
    <property type="match status" value="1"/>
</dbReference>
<dbReference type="AlphaFoldDB" id="A0A397V200"/>
<accession>A0A397V200</accession>
<evidence type="ECO:0000313" key="4">
    <source>
        <dbReference type="Proteomes" id="UP000266673"/>
    </source>
</evidence>
<dbReference type="PROSITE" id="PS50235">
    <property type="entry name" value="USP_3"/>
    <property type="match status" value="1"/>
</dbReference>
<dbReference type="InterPro" id="IPR028889">
    <property type="entry name" value="USP"/>
</dbReference>
<dbReference type="InterPro" id="IPR038765">
    <property type="entry name" value="Papain-like_cys_pep_sf"/>
</dbReference>
<comment type="caution">
    <text evidence="3">The sequence shown here is derived from an EMBL/GenBank/DDBJ whole genome shotgun (WGS) entry which is preliminary data.</text>
</comment>
<sequence length="169" mass="18614">MYKNSVTNLVQAIFENNYVFLVGGFVAWEQLTSEGGVEHSTLFNDLTNNMSSKSKVTAPNRPLPRPIPNVSNNSDNSSINQSGSRLQCLKRPEYPHTYEGSFSQMGSGIDTTGLRNLGNTCFMNSILQYLSDTLGAKGELADKFATLIRVMWSDQYVSVSPVTFKEAIG</sequence>
<reference evidence="3 4" key="1">
    <citation type="submission" date="2018-06" db="EMBL/GenBank/DDBJ databases">
        <title>Comparative genomics reveals the genomic features of Rhizophagus irregularis, R. cerebriforme, R. diaphanum and Gigaspora rosea, and their symbiotic lifestyle signature.</title>
        <authorList>
            <person name="Morin E."/>
            <person name="San Clemente H."/>
            <person name="Chen E.C.H."/>
            <person name="De La Providencia I."/>
            <person name="Hainaut M."/>
            <person name="Kuo A."/>
            <person name="Kohler A."/>
            <person name="Murat C."/>
            <person name="Tang N."/>
            <person name="Roy S."/>
            <person name="Loubradou J."/>
            <person name="Henrissat B."/>
            <person name="Grigoriev I.V."/>
            <person name="Corradi N."/>
            <person name="Roux C."/>
            <person name="Martin F.M."/>
        </authorList>
    </citation>
    <scope>NUCLEOTIDE SEQUENCE [LARGE SCALE GENOMIC DNA]</scope>
    <source>
        <strain evidence="3 4">DAOM 194757</strain>
    </source>
</reference>
<feature type="compositionally biased region" description="Low complexity" evidence="1">
    <location>
        <begin position="69"/>
        <end position="82"/>
    </location>
</feature>
<dbReference type="EMBL" id="QKWP01000876">
    <property type="protein sequence ID" value="RIB13953.1"/>
    <property type="molecule type" value="Genomic_DNA"/>
</dbReference>
<evidence type="ECO:0000256" key="1">
    <source>
        <dbReference type="SAM" id="MobiDB-lite"/>
    </source>
</evidence>
<gene>
    <name evidence="3" type="ORF">C2G38_2196444</name>
</gene>
<dbReference type="PANTHER" id="PTHR21646">
    <property type="entry name" value="UBIQUITIN CARBOXYL-TERMINAL HYDROLASE"/>
    <property type="match status" value="1"/>
</dbReference>
<evidence type="ECO:0000259" key="2">
    <source>
        <dbReference type="PROSITE" id="PS50235"/>
    </source>
</evidence>
<feature type="domain" description="USP" evidence="2">
    <location>
        <begin position="112"/>
        <end position="169"/>
    </location>
</feature>
<feature type="region of interest" description="Disordered" evidence="1">
    <location>
        <begin position="49"/>
        <end position="82"/>
    </location>
</feature>
<organism evidence="3 4">
    <name type="scientific">Gigaspora rosea</name>
    <dbReference type="NCBI Taxonomy" id="44941"/>
    <lineage>
        <taxon>Eukaryota</taxon>
        <taxon>Fungi</taxon>
        <taxon>Fungi incertae sedis</taxon>
        <taxon>Mucoromycota</taxon>
        <taxon>Glomeromycotina</taxon>
        <taxon>Glomeromycetes</taxon>
        <taxon>Diversisporales</taxon>
        <taxon>Gigasporaceae</taxon>
        <taxon>Gigaspora</taxon>
    </lineage>
</organism>
<proteinExistence type="predicted"/>
<dbReference type="PANTHER" id="PTHR21646:SF46">
    <property type="entry name" value="UBIQUITIN CARBOXYL-TERMINAL HYDROLASE"/>
    <property type="match status" value="1"/>
</dbReference>
<dbReference type="InterPro" id="IPR050185">
    <property type="entry name" value="Ub_carboxyl-term_hydrolase"/>
</dbReference>
<evidence type="ECO:0000313" key="3">
    <source>
        <dbReference type="EMBL" id="RIB13953.1"/>
    </source>
</evidence>
<dbReference type="PROSITE" id="PS00972">
    <property type="entry name" value="USP_1"/>
    <property type="match status" value="1"/>
</dbReference>
<dbReference type="GO" id="GO:0016579">
    <property type="term" value="P:protein deubiquitination"/>
    <property type="evidence" value="ECO:0007669"/>
    <property type="project" value="InterPro"/>
</dbReference>
<protein>
    <recommendedName>
        <fullName evidence="2">USP domain-containing protein</fullName>
    </recommendedName>
</protein>
<dbReference type="InterPro" id="IPR018200">
    <property type="entry name" value="USP_CS"/>
</dbReference>